<evidence type="ECO:0000259" key="8">
    <source>
        <dbReference type="PROSITE" id="PS51203"/>
    </source>
</evidence>
<keyword evidence="4" id="KW-0863">Zinc-finger</keyword>
<evidence type="ECO:0000256" key="4">
    <source>
        <dbReference type="ARBA" id="ARBA00022771"/>
    </source>
</evidence>
<dbReference type="InterPro" id="IPR001394">
    <property type="entry name" value="Peptidase_C19_UCH"/>
</dbReference>
<dbReference type="CDD" id="cd06463">
    <property type="entry name" value="p23_like"/>
    <property type="match status" value="2"/>
</dbReference>
<dbReference type="Pfam" id="PF04969">
    <property type="entry name" value="CS"/>
    <property type="match status" value="2"/>
</dbReference>
<evidence type="ECO:0000256" key="5">
    <source>
        <dbReference type="ARBA" id="ARBA00022833"/>
    </source>
</evidence>
<dbReference type="EMBL" id="CAJNOE010000076">
    <property type="protein sequence ID" value="CAF0868282.1"/>
    <property type="molecule type" value="Genomic_DNA"/>
</dbReference>
<dbReference type="InterPro" id="IPR008978">
    <property type="entry name" value="HSP20-like_chaperone"/>
</dbReference>
<evidence type="ECO:0000256" key="6">
    <source>
        <dbReference type="SAM" id="MobiDB-lite"/>
    </source>
</evidence>
<evidence type="ECO:0000256" key="2">
    <source>
        <dbReference type="ARBA" id="ARBA00012759"/>
    </source>
</evidence>
<dbReference type="InterPro" id="IPR002893">
    <property type="entry name" value="Znf_MYND"/>
</dbReference>
<feature type="region of interest" description="Disordered" evidence="6">
    <location>
        <begin position="804"/>
        <end position="835"/>
    </location>
</feature>
<keyword evidence="5" id="KW-0862">Zinc</keyword>
<reference evidence="9" key="1">
    <citation type="submission" date="2021-02" db="EMBL/GenBank/DDBJ databases">
        <authorList>
            <person name="Nowell W R."/>
        </authorList>
    </citation>
    <scope>NUCLEOTIDE SEQUENCE</scope>
</reference>
<comment type="caution">
    <text evidence="9">The sequence shown here is derived from an EMBL/GenBank/DDBJ whole genome shotgun (WGS) entry which is preliminary data.</text>
</comment>
<dbReference type="PROSITE" id="PS50235">
    <property type="entry name" value="USP_3"/>
    <property type="match status" value="2"/>
</dbReference>
<feature type="domain" description="CS" evidence="8">
    <location>
        <begin position="10"/>
        <end position="103"/>
    </location>
</feature>
<evidence type="ECO:0000256" key="1">
    <source>
        <dbReference type="ARBA" id="ARBA00000707"/>
    </source>
</evidence>
<dbReference type="PROSITE" id="PS00972">
    <property type="entry name" value="USP_1"/>
    <property type="match status" value="1"/>
</dbReference>
<dbReference type="Proteomes" id="UP000663860">
    <property type="component" value="Unassembled WGS sequence"/>
</dbReference>
<accession>A0A813XHH6</accession>
<dbReference type="PROSITE" id="PS00973">
    <property type="entry name" value="USP_2"/>
    <property type="match status" value="2"/>
</dbReference>
<dbReference type="InterPro" id="IPR018200">
    <property type="entry name" value="USP_CS"/>
</dbReference>
<dbReference type="PROSITE" id="PS01360">
    <property type="entry name" value="ZF_MYND_1"/>
    <property type="match status" value="1"/>
</dbReference>
<keyword evidence="3" id="KW-0479">Metal-binding</keyword>
<comment type="catalytic activity">
    <reaction evidence="1">
        <text>Thiol-dependent hydrolysis of ester, thioester, amide, peptide and isopeptide bonds formed by the C-terminal Gly of ubiquitin (a 76-residue protein attached to proteins as an intracellular targeting signal).</text>
        <dbReference type="EC" id="3.4.19.12"/>
    </reaction>
</comment>
<dbReference type="InterPro" id="IPR028889">
    <property type="entry name" value="USP"/>
</dbReference>
<dbReference type="PANTHER" id="PTHR21646:SF74">
    <property type="entry name" value="UBIQUITIN CARBOXYL-TERMINAL HYDROLASE 19"/>
    <property type="match status" value="1"/>
</dbReference>
<name>A0A813XHH6_9BILA</name>
<evidence type="ECO:0000256" key="3">
    <source>
        <dbReference type="ARBA" id="ARBA00022723"/>
    </source>
</evidence>
<dbReference type="Gene3D" id="2.60.40.790">
    <property type="match status" value="2"/>
</dbReference>
<dbReference type="EC" id="3.4.19.12" evidence="2"/>
<dbReference type="InterPro" id="IPR050185">
    <property type="entry name" value="Ub_carboxyl-term_hydrolase"/>
</dbReference>
<sequence length="1392" mass="160913">MTPGIIHEPHQFPSYKFEDSNKCIILKLYANGAIEQKDVDINCISDCLEVATPNGQSWKFDLYAHIYSEQTEVTAKINENRTQTIIELRLFKQERDIPWPQLHSRQSIPTIIEVSDSNIDMKEDEIHSSIEEEPPYDLSIKKIPSSFQETYDNRVIVHFSIRDVYNCHVQFTETNFTVTFHTKDENFHQLHSISPTVPIKLVVRVKGRINSEQCHYKITPVHIEIYLIKDSEHQTKWYQLEPNEYSDINTSYGTSSAVLGHPRSEIDEGGYNRITRDHETFVRNAGHGTFARSADQEIFARTAGQQTILRDKVTGKLPALTMDRMPDNFPTGSSFYHKDITQSPSVTSSIGYTGIYNPANSCFMNAALQCLSNTRELRDYFLKSYYCVELNRTNPLGMKGIMAEEFATVIKNLWSGTYNHINANRLRDYVAKRHQEFVGNGQHDAQELLTILLDAIHEDLNRVQNKPQVPPIEDENRPDYVLADEYWRGYLSRNDSLIVELFTGQFKSKTKCPQCLKESVTFDPFTSLSVPLPKRIAVDTIVTFRNDEKSSTKYRIIMSADESITEFKRLLSDKCGLSTAKMLAYKLQGNRNIEYLKDDDRITSSTCSWNTFDIIYIAEILTSADCDNETIHTLTFFQRIFKIPDYISSCAYCQALPNPHSTPKFCKNCYQVSYCDEQCLDFHKSDHRNMCEYRSKDNSENIGNPFIISLPESKLTYENVFEQINIHAKRYVDIHIDRSKRTQQSFGYNRGFDGYDRVTDDDDEEDSFSDIENVDWITIKKTLSSSDSWSICRIGDYLVKTNKNKRRHNQEKDRKDKILKNISTNENNDEEPMIVNGDSESIGSSEDFDMLDDIYGCQPLFRIMPRPINNQNNNVEPIVEPGDDANNVLRGHTTFSIDWYTDNKIDAPLRVTPSIHRMGINDLIEDASVFNSLSGDQEITLQQCLQLFIEPEVLGADDKWYCPHCKEHIQAEKKMSVWHQEITLQQCLQLFIEPEVLGADDKWYCPHCKEHIQAEKKMSVWRLPPILIIHLKRFKYNHCSSSLGGYMSSSREKLDTTVKYPVHNLNMGPYCSSIPEENPESNDLSQSRYDLYGIVNHRGSAWFGHYTSYARLLANNDSAKTEIGWRNFDDERVSSLTNVKDLVRSDAYVLFYRHRSLSVDFSVQEQIQRVLAESSNIINISFCEGLYSNYFNQEITLQQCLQLFIEPEVLGADDKWYCPHCKEHIQAEKKMSVWRLPPILIIHLKRFKYNHCSSSLGGYISSSREKLDTTVKYPVHNLNMGPYCSSIPEENPESNDLSQSRYDLYGIVNHRGSAWFGHYTSYARLLANNDSAKTEIGWRNFDDERVSSLTNVKDLVRSDAYVLFYRHRSLSVDFTVQEEIQRVLAESSNLYE</sequence>
<feature type="compositionally biased region" description="Basic and acidic residues" evidence="6">
    <location>
        <begin position="810"/>
        <end position="819"/>
    </location>
</feature>
<dbReference type="SUPFAM" id="SSF49764">
    <property type="entry name" value="HSP20-like chaperones"/>
    <property type="match status" value="2"/>
</dbReference>
<feature type="domain" description="USP" evidence="7">
    <location>
        <begin position="353"/>
        <end position="1155"/>
    </location>
</feature>
<protein>
    <recommendedName>
        <fullName evidence="2">ubiquitinyl hydrolase 1</fullName>
        <ecNumber evidence="2">3.4.19.12</ecNumber>
    </recommendedName>
</protein>
<dbReference type="GO" id="GO:0016579">
    <property type="term" value="P:protein deubiquitination"/>
    <property type="evidence" value="ECO:0007669"/>
    <property type="project" value="InterPro"/>
</dbReference>
<dbReference type="GO" id="GO:0004843">
    <property type="term" value="F:cysteine-type deubiquitinase activity"/>
    <property type="evidence" value="ECO:0007669"/>
    <property type="project" value="UniProtKB-EC"/>
</dbReference>
<evidence type="ECO:0000313" key="9">
    <source>
        <dbReference type="EMBL" id="CAF0868282.1"/>
    </source>
</evidence>
<dbReference type="SUPFAM" id="SSF54001">
    <property type="entry name" value="Cysteine proteinases"/>
    <property type="match status" value="3"/>
</dbReference>
<dbReference type="Gene3D" id="3.90.70.10">
    <property type="entry name" value="Cysteine proteinases"/>
    <property type="match status" value="4"/>
</dbReference>
<dbReference type="PANTHER" id="PTHR21646">
    <property type="entry name" value="UBIQUITIN CARBOXYL-TERMINAL HYDROLASE"/>
    <property type="match status" value="1"/>
</dbReference>
<dbReference type="SUPFAM" id="SSF144232">
    <property type="entry name" value="HIT/MYND zinc finger-like"/>
    <property type="match status" value="1"/>
</dbReference>
<feature type="domain" description="CS" evidence="8">
    <location>
        <begin position="140"/>
        <end position="241"/>
    </location>
</feature>
<organism evidence="9 10">
    <name type="scientific">Adineta steineri</name>
    <dbReference type="NCBI Taxonomy" id="433720"/>
    <lineage>
        <taxon>Eukaryota</taxon>
        <taxon>Metazoa</taxon>
        <taxon>Spiralia</taxon>
        <taxon>Gnathifera</taxon>
        <taxon>Rotifera</taxon>
        <taxon>Eurotatoria</taxon>
        <taxon>Bdelloidea</taxon>
        <taxon>Adinetida</taxon>
        <taxon>Adinetidae</taxon>
        <taxon>Adineta</taxon>
    </lineage>
</organism>
<dbReference type="Pfam" id="PF00443">
    <property type="entry name" value="UCH"/>
    <property type="match status" value="2"/>
</dbReference>
<proteinExistence type="predicted"/>
<dbReference type="PROSITE" id="PS51203">
    <property type="entry name" value="CS"/>
    <property type="match status" value="2"/>
</dbReference>
<dbReference type="GO" id="GO:0008270">
    <property type="term" value="F:zinc ion binding"/>
    <property type="evidence" value="ECO:0007669"/>
    <property type="project" value="UniProtKB-KW"/>
</dbReference>
<gene>
    <name evidence="9" type="ORF">IZO911_LOCUS10515</name>
</gene>
<evidence type="ECO:0000259" key="7">
    <source>
        <dbReference type="PROSITE" id="PS50235"/>
    </source>
</evidence>
<evidence type="ECO:0000313" key="10">
    <source>
        <dbReference type="Proteomes" id="UP000663860"/>
    </source>
</evidence>
<dbReference type="InterPro" id="IPR007052">
    <property type="entry name" value="CS_dom"/>
</dbReference>
<feature type="domain" description="USP" evidence="7">
    <location>
        <begin position="1183"/>
        <end position="1368"/>
    </location>
</feature>
<dbReference type="InterPro" id="IPR038765">
    <property type="entry name" value="Papain-like_cys_pep_sf"/>
</dbReference>